<protein>
    <recommendedName>
        <fullName evidence="1">Integrase catalytic domain-containing protein</fullName>
    </recommendedName>
</protein>
<evidence type="ECO:0000259" key="1">
    <source>
        <dbReference type="PROSITE" id="PS50994"/>
    </source>
</evidence>
<dbReference type="SUPFAM" id="SSF53098">
    <property type="entry name" value="Ribonuclease H-like"/>
    <property type="match status" value="1"/>
</dbReference>
<dbReference type="InterPro" id="IPR001584">
    <property type="entry name" value="Integrase_cat-core"/>
</dbReference>
<dbReference type="InterPro" id="IPR012337">
    <property type="entry name" value="RNaseH-like_sf"/>
</dbReference>
<gene>
    <name evidence="2" type="ORF">Sradi_6546800</name>
</gene>
<dbReference type="PANTHER" id="PTHR42648:SF28">
    <property type="entry name" value="TRANSPOSON-ENCODED PROTEIN WITH RIBONUCLEASE H-LIKE AND RETROVIRUS ZINC FINGER-LIKE DOMAINS"/>
    <property type="match status" value="1"/>
</dbReference>
<dbReference type="InterPro" id="IPR036397">
    <property type="entry name" value="RNaseH_sf"/>
</dbReference>
<evidence type="ECO:0000313" key="2">
    <source>
        <dbReference type="EMBL" id="KAL0298870.1"/>
    </source>
</evidence>
<dbReference type="InterPro" id="IPR039537">
    <property type="entry name" value="Retrotran_Ty1/copia-like"/>
</dbReference>
<accession>A0AAW2JYT8</accession>
<dbReference type="PROSITE" id="PS50994">
    <property type="entry name" value="INTEGRASE"/>
    <property type="match status" value="1"/>
</dbReference>
<dbReference type="GO" id="GO:0003676">
    <property type="term" value="F:nucleic acid binding"/>
    <property type="evidence" value="ECO:0007669"/>
    <property type="project" value="InterPro"/>
</dbReference>
<sequence length="151" mass="17462">MCIYFLEHKAETLDAFEVFKVEIEKQCDKHIKIVRSNRGGEYLSRYTEGGQAPGPFAKFLIEQGIVAQYAMPDSPYQNGVAKRRNRTLLDIAWSMMASSKLPKFLWIEALKTTVYILNRVPTKIVSETPFELFKGKKSSLRMYEFGDVRLR</sequence>
<name>A0AAW2JYT8_SESRA</name>
<reference evidence="2" key="2">
    <citation type="journal article" date="2024" name="Plant">
        <title>Genomic evolution and insights into agronomic trait innovations of Sesamum species.</title>
        <authorList>
            <person name="Miao H."/>
            <person name="Wang L."/>
            <person name="Qu L."/>
            <person name="Liu H."/>
            <person name="Sun Y."/>
            <person name="Le M."/>
            <person name="Wang Q."/>
            <person name="Wei S."/>
            <person name="Zheng Y."/>
            <person name="Lin W."/>
            <person name="Duan Y."/>
            <person name="Cao H."/>
            <person name="Xiong S."/>
            <person name="Wang X."/>
            <person name="Wei L."/>
            <person name="Li C."/>
            <person name="Ma Q."/>
            <person name="Ju M."/>
            <person name="Zhao R."/>
            <person name="Li G."/>
            <person name="Mu C."/>
            <person name="Tian Q."/>
            <person name="Mei H."/>
            <person name="Zhang T."/>
            <person name="Gao T."/>
            <person name="Zhang H."/>
        </authorList>
    </citation>
    <scope>NUCLEOTIDE SEQUENCE</scope>
    <source>
        <strain evidence="2">G02</strain>
    </source>
</reference>
<dbReference type="PANTHER" id="PTHR42648">
    <property type="entry name" value="TRANSPOSASE, PUTATIVE-RELATED"/>
    <property type="match status" value="1"/>
</dbReference>
<dbReference type="Gene3D" id="3.30.420.10">
    <property type="entry name" value="Ribonuclease H-like superfamily/Ribonuclease H"/>
    <property type="match status" value="1"/>
</dbReference>
<dbReference type="AlphaFoldDB" id="A0AAW2JYT8"/>
<dbReference type="GO" id="GO:0015074">
    <property type="term" value="P:DNA integration"/>
    <property type="evidence" value="ECO:0007669"/>
    <property type="project" value="InterPro"/>
</dbReference>
<comment type="caution">
    <text evidence="2">The sequence shown here is derived from an EMBL/GenBank/DDBJ whole genome shotgun (WGS) entry which is preliminary data.</text>
</comment>
<organism evidence="2">
    <name type="scientific">Sesamum radiatum</name>
    <name type="common">Black benniseed</name>
    <dbReference type="NCBI Taxonomy" id="300843"/>
    <lineage>
        <taxon>Eukaryota</taxon>
        <taxon>Viridiplantae</taxon>
        <taxon>Streptophyta</taxon>
        <taxon>Embryophyta</taxon>
        <taxon>Tracheophyta</taxon>
        <taxon>Spermatophyta</taxon>
        <taxon>Magnoliopsida</taxon>
        <taxon>eudicotyledons</taxon>
        <taxon>Gunneridae</taxon>
        <taxon>Pentapetalae</taxon>
        <taxon>asterids</taxon>
        <taxon>lamiids</taxon>
        <taxon>Lamiales</taxon>
        <taxon>Pedaliaceae</taxon>
        <taxon>Sesamum</taxon>
    </lineage>
</organism>
<feature type="domain" description="Integrase catalytic" evidence="1">
    <location>
        <begin position="1"/>
        <end position="137"/>
    </location>
</feature>
<reference evidence="2" key="1">
    <citation type="submission" date="2020-06" db="EMBL/GenBank/DDBJ databases">
        <authorList>
            <person name="Li T."/>
            <person name="Hu X."/>
            <person name="Zhang T."/>
            <person name="Song X."/>
            <person name="Zhang H."/>
            <person name="Dai N."/>
            <person name="Sheng W."/>
            <person name="Hou X."/>
            <person name="Wei L."/>
        </authorList>
    </citation>
    <scope>NUCLEOTIDE SEQUENCE</scope>
    <source>
        <strain evidence="2">G02</strain>
        <tissue evidence="2">Leaf</tissue>
    </source>
</reference>
<proteinExistence type="predicted"/>
<dbReference type="EMBL" id="JACGWJ010000031">
    <property type="protein sequence ID" value="KAL0298870.1"/>
    <property type="molecule type" value="Genomic_DNA"/>
</dbReference>